<evidence type="ECO:0000313" key="2">
    <source>
        <dbReference type="Proteomes" id="UP001151760"/>
    </source>
</evidence>
<comment type="caution">
    <text evidence="1">The sequence shown here is derived from an EMBL/GenBank/DDBJ whole genome shotgun (WGS) entry which is preliminary data.</text>
</comment>
<dbReference type="EMBL" id="BQNB010016534">
    <property type="protein sequence ID" value="GJT52849.1"/>
    <property type="molecule type" value="Genomic_DNA"/>
</dbReference>
<dbReference type="PANTHER" id="PTHR33223">
    <property type="entry name" value="CCHC-TYPE DOMAIN-CONTAINING PROTEIN"/>
    <property type="match status" value="1"/>
</dbReference>
<dbReference type="Proteomes" id="UP001151760">
    <property type="component" value="Unassembled WGS sequence"/>
</dbReference>
<proteinExistence type="predicted"/>
<gene>
    <name evidence="1" type="ORF">Tco_0979006</name>
</gene>
<accession>A0ABQ5EPH0</accession>
<sequence length="276" mass="30830">MRTRSSSYSFVEPLMIPTRRNRRHSRKIVEPELRTIEEILMADTRPMSELLQAPAEGVGEEIVVLPLDDTHTHIHWFNKITSTIKLKDVPYEAIKLMLFPFSLSGAARTWLDKEPPNSITTWADLAWDRFKDLLRKCPHHGFSDLHQIYTFYNGLTQSDQDSLNAAAGGNLLNRSTREALTIIESKSKVRNSRIKSIVSNDSSSSPSEISALTEVIKALVLSNNKPQPPPAFVKAVNESCVTCGGPHPYYECTASDGFTNKDVYAAVGSYSQGNHP</sequence>
<evidence type="ECO:0000313" key="1">
    <source>
        <dbReference type="EMBL" id="GJT52849.1"/>
    </source>
</evidence>
<evidence type="ECO:0008006" key="3">
    <source>
        <dbReference type="Google" id="ProtNLM"/>
    </source>
</evidence>
<dbReference type="PANTHER" id="PTHR33223:SF11">
    <property type="entry name" value="ELEMENT PROTEIN, PUTATIVE-RELATED"/>
    <property type="match status" value="1"/>
</dbReference>
<reference evidence="1" key="2">
    <citation type="submission" date="2022-01" db="EMBL/GenBank/DDBJ databases">
        <authorList>
            <person name="Yamashiro T."/>
            <person name="Shiraishi A."/>
            <person name="Satake H."/>
            <person name="Nakayama K."/>
        </authorList>
    </citation>
    <scope>NUCLEOTIDE SEQUENCE</scope>
</reference>
<protein>
    <recommendedName>
        <fullName evidence="3">Retrotransposon gag domain-containing protein</fullName>
    </recommendedName>
</protein>
<organism evidence="1 2">
    <name type="scientific">Tanacetum coccineum</name>
    <dbReference type="NCBI Taxonomy" id="301880"/>
    <lineage>
        <taxon>Eukaryota</taxon>
        <taxon>Viridiplantae</taxon>
        <taxon>Streptophyta</taxon>
        <taxon>Embryophyta</taxon>
        <taxon>Tracheophyta</taxon>
        <taxon>Spermatophyta</taxon>
        <taxon>Magnoliopsida</taxon>
        <taxon>eudicotyledons</taxon>
        <taxon>Gunneridae</taxon>
        <taxon>Pentapetalae</taxon>
        <taxon>asterids</taxon>
        <taxon>campanulids</taxon>
        <taxon>Asterales</taxon>
        <taxon>Asteraceae</taxon>
        <taxon>Asteroideae</taxon>
        <taxon>Anthemideae</taxon>
        <taxon>Anthemidinae</taxon>
        <taxon>Tanacetum</taxon>
    </lineage>
</organism>
<name>A0ABQ5EPH0_9ASTR</name>
<keyword evidence="2" id="KW-1185">Reference proteome</keyword>
<reference evidence="1" key="1">
    <citation type="journal article" date="2022" name="Int. J. Mol. Sci.">
        <title>Draft Genome of Tanacetum Coccineum: Genomic Comparison of Closely Related Tanacetum-Family Plants.</title>
        <authorList>
            <person name="Yamashiro T."/>
            <person name="Shiraishi A."/>
            <person name="Nakayama K."/>
            <person name="Satake H."/>
        </authorList>
    </citation>
    <scope>NUCLEOTIDE SEQUENCE</scope>
</reference>